<dbReference type="Gene3D" id="1.10.510.10">
    <property type="entry name" value="Transferase(Phosphotransferase) domain 1"/>
    <property type="match status" value="1"/>
</dbReference>
<dbReference type="InterPro" id="IPR011009">
    <property type="entry name" value="Kinase-like_dom_sf"/>
</dbReference>
<evidence type="ECO:0000256" key="1">
    <source>
        <dbReference type="ARBA" id="ARBA00004370"/>
    </source>
</evidence>
<name>A0A6N2B0U5_SOLCI</name>
<dbReference type="InterPro" id="IPR001611">
    <property type="entry name" value="Leu-rich_rpt"/>
</dbReference>
<organism evidence="10">
    <name type="scientific">Solanum chilense</name>
    <name type="common">Tomato</name>
    <name type="synonym">Lycopersicon chilense</name>
    <dbReference type="NCBI Taxonomy" id="4083"/>
    <lineage>
        <taxon>Eukaryota</taxon>
        <taxon>Viridiplantae</taxon>
        <taxon>Streptophyta</taxon>
        <taxon>Embryophyta</taxon>
        <taxon>Tracheophyta</taxon>
        <taxon>Spermatophyta</taxon>
        <taxon>Magnoliopsida</taxon>
        <taxon>eudicotyledons</taxon>
        <taxon>Gunneridae</taxon>
        <taxon>Pentapetalae</taxon>
        <taxon>asterids</taxon>
        <taxon>lamiids</taxon>
        <taxon>Solanales</taxon>
        <taxon>Solanaceae</taxon>
        <taxon>Solanoideae</taxon>
        <taxon>Solaneae</taxon>
        <taxon>Solanum</taxon>
        <taxon>Solanum subgen. Lycopersicon</taxon>
    </lineage>
</organism>
<dbReference type="InterPro" id="IPR046959">
    <property type="entry name" value="PRK1-6/SRF4-like"/>
</dbReference>
<feature type="chain" id="PRO_5027084535" description="Protein kinase domain-containing protein" evidence="8">
    <location>
        <begin position="25"/>
        <end position="581"/>
    </location>
</feature>
<dbReference type="AlphaFoldDB" id="A0A6N2B0U5"/>
<dbReference type="InterPro" id="IPR013210">
    <property type="entry name" value="LRR_N_plant-typ"/>
</dbReference>
<evidence type="ECO:0000313" key="10">
    <source>
        <dbReference type="EMBL" id="TMW88452.1"/>
    </source>
</evidence>
<feature type="signal peptide" evidence="8">
    <location>
        <begin position="1"/>
        <end position="24"/>
    </location>
</feature>
<dbReference type="PANTHER" id="PTHR48007:SF86">
    <property type="entry name" value="(WILD MALAYSIAN BANANA) HYPOTHETICAL PROTEIN"/>
    <property type="match status" value="1"/>
</dbReference>
<comment type="subcellular location">
    <subcellularLocation>
        <location evidence="1">Membrane</location>
    </subcellularLocation>
</comment>
<dbReference type="SUPFAM" id="SSF52058">
    <property type="entry name" value="L domain-like"/>
    <property type="match status" value="1"/>
</dbReference>
<dbReference type="PANTHER" id="PTHR48007">
    <property type="entry name" value="LEUCINE-RICH REPEAT RECEPTOR-LIKE PROTEIN KINASE PXC1"/>
    <property type="match status" value="1"/>
</dbReference>
<dbReference type="GO" id="GO:0004672">
    <property type="term" value="F:protein kinase activity"/>
    <property type="evidence" value="ECO:0007669"/>
    <property type="project" value="InterPro"/>
</dbReference>
<gene>
    <name evidence="10" type="ORF">EJD97_018545</name>
</gene>
<dbReference type="PROSITE" id="PS50011">
    <property type="entry name" value="PROTEIN_KINASE_DOM"/>
    <property type="match status" value="1"/>
</dbReference>
<accession>A0A6N2B0U5</accession>
<evidence type="ECO:0000256" key="7">
    <source>
        <dbReference type="SAM" id="Phobius"/>
    </source>
</evidence>
<keyword evidence="2" id="KW-0433">Leucine-rich repeat</keyword>
<dbReference type="InterPro" id="IPR000719">
    <property type="entry name" value="Prot_kinase_dom"/>
</dbReference>
<evidence type="ECO:0000256" key="5">
    <source>
        <dbReference type="ARBA" id="ARBA00022989"/>
    </source>
</evidence>
<dbReference type="Gene3D" id="3.30.200.20">
    <property type="entry name" value="Phosphorylase Kinase, domain 1"/>
    <property type="match status" value="1"/>
</dbReference>
<reference evidence="10" key="1">
    <citation type="submission" date="2019-05" db="EMBL/GenBank/DDBJ databases">
        <title>The de novo reference genome and transcriptome assemblies of the wild tomato species Solanum chilense.</title>
        <authorList>
            <person name="Stam R."/>
            <person name="Nosenko T."/>
            <person name="Hoerger A.C."/>
            <person name="Stephan W."/>
            <person name="Seidel M.A."/>
            <person name="Kuhn J.M.M."/>
            <person name="Haberer G."/>
            <person name="Tellier A."/>
        </authorList>
    </citation>
    <scope>NUCLEOTIDE SEQUENCE</scope>
    <source>
        <tissue evidence="10">Mature leaves</tissue>
    </source>
</reference>
<feature type="domain" description="Protein kinase" evidence="9">
    <location>
        <begin position="306"/>
        <end position="552"/>
    </location>
</feature>
<evidence type="ECO:0000256" key="8">
    <source>
        <dbReference type="SAM" id="SignalP"/>
    </source>
</evidence>
<dbReference type="SUPFAM" id="SSF56112">
    <property type="entry name" value="Protein kinase-like (PK-like)"/>
    <property type="match status" value="1"/>
</dbReference>
<evidence type="ECO:0000256" key="4">
    <source>
        <dbReference type="ARBA" id="ARBA00022737"/>
    </source>
</evidence>
<dbReference type="Pfam" id="PF00560">
    <property type="entry name" value="LRR_1"/>
    <property type="match status" value="1"/>
</dbReference>
<dbReference type="Pfam" id="PF12799">
    <property type="entry name" value="LRR_4"/>
    <property type="match status" value="1"/>
</dbReference>
<keyword evidence="5 7" id="KW-1133">Transmembrane helix</keyword>
<dbReference type="Gene3D" id="3.80.10.10">
    <property type="entry name" value="Ribonuclease Inhibitor"/>
    <property type="match status" value="1"/>
</dbReference>
<keyword evidence="3 7" id="KW-0812">Transmembrane</keyword>
<dbReference type="PROSITE" id="PS51450">
    <property type="entry name" value="LRR"/>
    <property type="match status" value="1"/>
</dbReference>
<feature type="transmembrane region" description="Helical" evidence="7">
    <location>
        <begin position="225"/>
        <end position="250"/>
    </location>
</feature>
<evidence type="ECO:0000259" key="9">
    <source>
        <dbReference type="PROSITE" id="PS50011"/>
    </source>
</evidence>
<comment type="caution">
    <text evidence="10">The sequence shown here is derived from an EMBL/GenBank/DDBJ whole genome shotgun (WGS) entry which is preliminary data.</text>
</comment>
<evidence type="ECO:0000256" key="3">
    <source>
        <dbReference type="ARBA" id="ARBA00022692"/>
    </source>
</evidence>
<dbReference type="FunFam" id="3.80.10.10:FF:000415">
    <property type="entry name" value="Inactive LRR receptor-like serine/threonine-protein kinase BIR2"/>
    <property type="match status" value="1"/>
</dbReference>
<evidence type="ECO:0000256" key="2">
    <source>
        <dbReference type="ARBA" id="ARBA00022614"/>
    </source>
</evidence>
<dbReference type="Pfam" id="PF00069">
    <property type="entry name" value="Pkinase"/>
    <property type="match status" value="1"/>
</dbReference>
<dbReference type="Pfam" id="PF08263">
    <property type="entry name" value="LRRNT_2"/>
    <property type="match status" value="1"/>
</dbReference>
<keyword evidence="6 7" id="KW-0472">Membrane</keyword>
<keyword evidence="8" id="KW-0732">Signal</keyword>
<keyword evidence="4" id="KW-0677">Repeat</keyword>
<dbReference type="EMBL" id="RXGB01005097">
    <property type="protein sequence ID" value="TMW88452.1"/>
    <property type="molecule type" value="Genomic_DNA"/>
</dbReference>
<dbReference type="InterPro" id="IPR025875">
    <property type="entry name" value="Leu-rich_rpt_4"/>
</dbReference>
<dbReference type="InterPro" id="IPR032675">
    <property type="entry name" value="LRR_dom_sf"/>
</dbReference>
<dbReference type="GO" id="GO:0005524">
    <property type="term" value="F:ATP binding"/>
    <property type="evidence" value="ECO:0007669"/>
    <property type="project" value="InterPro"/>
</dbReference>
<dbReference type="GO" id="GO:0050832">
    <property type="term" value="P:defense response to fungus"/>
    <property type="evidence" value="ECO:0007669"/>
    <property type="project" value="UniProtKB-ARBA"/>
</dbReference>
<dbReference type="FunFam" id="3.30.200.20:FF:000428">
    <property type="entry name" value="Inactive LRR receptor-like serine/threonine-protein kinase BIR2"/>
    <property type="match status" value="1"/>
</dbReference>
<dbReference type="GO" id="GO:0016020">
    <property type="term" value="C:membrane"/>
    <property type="evidence" value="ECO:0007669"/>
    <property type="project" value="UniProtKB-SubCell"/>
</dbReference>
<sequence>MNLFRLINLPFIVLFLVFQPLLHCTAVAVAEDDIKCLKGVKNSLTDPKRNLNSWNFDNSTVGFICKFVGASCWNDRENRLINLELRDMNLGGNVTDSLKYCRSLQTLDLSGNQISGSIPSDICTWLPFLVTLDLSNNEFTGSIPSDLVSCSYLNKLMLNDNKLSGNIPPQFSSLGRLKIFSVANNDLSGRIPEAFDSADSFDFGGNDGLCGGPLGKCGRLSKKNLAIIIAAGVFGAAASLLLGFGAWYWYFTKAGKRRKMGYGLGRVDSERWADKLRAHRLTQVTLFKKPLVKVKLADLMAATNNFSSSTVINSTRTGTTFRAVLRDGSALAIKRLKAYKLSEKLFRMEMNGLGQVRHPNLVPLLGFCVVEEEKLLVYKHLSNARGLAWLHHGCQPPILHQNICSNIIFLDEDFDARIMDFGLARLVTPPDAKETSFVNGELGEFGYVAPEYSSTMVASLKGDAYSFGVVLLELATGQKPLEITAADEVFKGNLVDWVNQLSVSGQIKDAIDKHICRKGHDEEIVKFLKIACNCLISRPKERWSMYQVYEALKSMAEKYGFSEHYDEFPLLFNKQETSSPI</sequence>
<proteinExistence type="predicted"/>
<protein>
    <recommendedName>
        <fullName evidence="9">Protein kinase domain-containing protein</fullName>
    </recommendedName>
</protein>
<evidence type="ECO:0000256" key="6">
    <source>
        <dbReference type="ARBA" id="ARBA00023136"/>
    </source>
</evidence>